<keyword evidence="9" id="KW-1185">Reference proteome</keyword>
<feature type="compositionally biased region" description="Polar residues" evidence="6">
    <location>
        <begin position="1"/>
        <end position="10"/>
    </location>
</feature>
<dbReference type="PROSITE" id="PS51192">
    <property type="entry name" value="HELICASE_ATP_BIND_1"/>
    <property type="match status" value="1"/>
</dbReference>
<dbReference type="InterPro" id="IPR011545">
    <property type="entry name" value="DEAD/DEAH_box_helicase_dom"/>
</dbReference>
<keyword evidence="5" id="KW-0694">RNA-binding</keyword>
<dbReference type="STRING" id="145388.A0A0D2MU27"/>
<evidence type="ECO:0000256" key="2">
    <source>
        <dbReference type="ARBA" id="ARBA00022801"/>
    </source>
</evidence>
<dbReference type="EMBL" id="KK100742">
    <property type="protein sequence ID" value="KIZ04012.1"/>
    <property type="molecule type" value="Genomic_DNA"/>
</dbReference>
<feature type="compositionally biased region" description="Low complexity" evidence="6">
    <location>
        <begin position="478"/>
        <end position="487"/>
    </location>
</feature>
<evidence type="ECO:0000256" key="1">
    <source>
        <dbReference type="ARBA" id="ARBA00022741"/>
    </source>
</evidence>
<comment type="catalytic activity">
    <reaction evidence="5">
        <text>ATP + H2O = ADP + phosphate + H(+)</text>
        <dbReference type="Rhea" id="RHEA:13065"/>
        <dbReference type="ChEBI" id="CHEBI:15377"/>
        <dbReference type="ChEBI" id="CHEBI:15378"/>
        <dbReference type="ChEBI" id="CHEBI:30616"/>
        <dbReference type="ChEBI" id="CHEBI:43474"/>
        <dbReference type="ChEBI" id="CHEBI:456216"/>
        <dbReference type="EC" id="3.6.4.13"/>
    </reaction>
</comment>
<dbReference type="PANTHER" id="PTHR24031">
    <property type="entry name" value="RNA HELICASE"/>
    <property type="match status" value="1"/>
</dbReference>
<evidence type="ECO:0000256" key="6">
    <source>
        <dbReference type="SAM" id="MobiDB-lite"/>
    </source>
</evidence>
<comment type="domain">
    <text evidence="5">The Q motif is unique to and characteristic of the DEAD box family of RNA helicases and controls ATP binding and hydrolysis.</text>
</comment>
<dbReference type="RefSeq" id="XP_013903031.1">
    <property type="nucleotide sequence ID" value="XM_014047577.1"/>
</dbReference>
<dbReference type="GeneID" id="25736828"/>
<dbReference type="GO" id="GO:0003724">
    <property type="term" value="F:RNA helicase activity"/>
    <property type="evidence" value="ECO:0007669"/>
    <property type="project" value="UniProtKB-EC"/>
</dbReference>
<evidence type="ECO:0000256" key="3">
    <source>
        <dbReference type="ARBA" id="ARBA00022840"/>
    </source>
</evidence>
<dbReference type="CDD" id="cd17949">
    <property type="entry name" value="DEADc_DDX31"/>
    <property type="match status" value="1"/>
</dbReference>
<organism evidence="8 9">
    <name type="scientific">Monoraphidium neglectum</name>
    <dbReference type="NCBI Taxonomy" id="145388"/>
    <lineage>
        <taxon>Eukaryota</taxon>
        <taxon>Viridiplantae</taxon>
        <taxon>Chlorophyta</taxon>
        <taxon>core chlorophytes</taxon>
        <taxon>Chlorophyceae</taxon>
        <taxon>CS clade</taxon>
        <taxon>Sphaeropleales</taxon>
        <taxon>Selenastraceae</taxon>
        <taxon>Monoraphidium</taxon>
    </lineage>
</organism>
<name>A0A0D2MU27_9CHLO</name>
<dbReference type="OrthoDB" id="422663at2759"/>
<proteinExistence type="inferred from homology"/>
<comment type="similarity">
    <text evidence="4">Belongs to the DEAD box helicase family.</text>
</comment>
<reference evidence="8 9" key="1">
    <citation type="journal article" date="2013" name="BMC Genomics">
        <title>Reconstruction of the lipid metabolism for the microalga Monoraphidium neglectum from its genome sequence reveals characteristics suitable for biofuel production.</title>
        <authorList>
            <person name="Bogen C."/>
            <person name="Al-Dilaimi A."/>
            <person name="Albersmeier A."/>
            <person name="Wichmann J."/>
            <person name="Grundmann M."/>
            <person name="Rupp O."/>
            <person name="Lauersen K.J."/>
            <person name="Blifernez-Klassen O."/>
            <person name="Kalinowski J."/>
            <person name="Goesmann A."/>
            <person name="Mussgnug J.H."/>
            <person name="Kruse O."/>
        </authorList>
    </citation>
    <scope>NUCLEOTIDE SEQUENCE [LARGE SCALE GENOMIC DNA]</scope>
    <source>
        <strain evidence="8 9">SAG 48.87</strain>
    </source>
</reference>
<dbReference type="Proteomes" id="UP000054498">
    <property type="component" value="Unassembled WGS sequence"/>
</dbReference>
<feature type="region of interest" description="Disordered" evidence="6">
    <location>
        <begin position="1"/>
        <end position="138"/>
    </location>
</feature>
<dbReference type="SMART" id="SM00487">
    <property type="entry name" value="DEXDc"/>
    <property type="match status" value="1"/>
</dbReference>
<dbReference type="InterPro" id="IPR000629">
    <property type="entry name" value="RNA-helicase_DEAD-box_CS"/>
</dbReference>
<evidence type="ECO:0000313" key="9">
    <source>
        <dbReference type="Proteomes" id="UP000054498"/>
    </source>
</evidence>
<evidence type="ECO:0000256" key="4">
    <source>
        <dbReference type="RuleBase" id="RU000492"/>
    </source>
</evidence>
<feature type="region of interest" description="Disordered" evidence="6">
    <location>
        <begin position="467"/>
        <end position="488"/>
    </location>
</feature>
<dbReference type="EC" id="3.6.4.13" evidence="5"/>
<evidence type="ECO:0000256" key="5">
    <source>
        <dbReference type="RuleBase" id="RU365068"/>
    </source>
</evidence>
<feature type="region of interest" description="Disordered" evidence="6">
    <location>
        <begin position="154"/>
        <end position="249"/>
    </location>
</feature>
<feature type="compositionally biased region" description="Low complexity" evidence="6">
    <location>
        <begin position="41"/>
        <end position="52"/>
    </location>
</feature>
<feature type="compositionally biased region" description="Low complexity" evidence="6">
    <location>
        <begin position="63"/>
        <end position="110"/>
    </location>
</feature>
<keyword evidence="2 4" id="KW-0378">Hydrolase</keyword>
<dbReference type="Gene3D" id="3.40.50.300">
    <property type="entry name" value="P-loop containing nucleotide triphosphate hydrolases"/>
    <property type="match status" value="2"/>
</dbReference>
<feature type="compositionally biased region" description="Basic and acidic residues" evidence="6">
    <location>
        <begin position="14"/>
        <end position="28"/>
    </location>
</feature>
<dbReference type="InterPro" id="IPR014001">
    <property type="entry name" value="Helicase_ATP-bd"/>
</dbReference>
<feature type="region of interest" description="Disordered" evidence="6">
    <location>
        <begin position="542"/>
        <end position="570"/>
    </location>
</feature>
<evidence type="ECO:0000313" key="8">
    <source>
        <dbReference type="EMBL" id="KIZ04012.1"/>
    </source>
</evidence>
<dbReference type="GO" id="GO:0003723">
    <property type="term" value="F:RNA binding"/>
    <property type="evidence" value="ECO:0007669"/>
    <property type="project" value="UniProtKB-UniRule"/>
</dbReference>
<evidence type="ECO:0000259" key="7">
    <source>
        <dbReference type="PROSITE" id="PS51192"/>
    </source>
</evidence>
<dbReference type="SUPFAM" id="SSF52540">
    <property type="entry name" value="P-loop containing nucleoside triphosphate hydrolases"/>
    <property type="match status" value="1"/>
</dbReference>
<sequence length="707" mass="73099">MEDASFQLNLSFEDGPHQRKLGWKERKSLQAARRKAGKGGRAQQAGPGAPQRFGRPTGLEATPGAERQPPQQPRPAAQRALAPAQAAAPRPAAANGAPPRAPHQRAQQQQKHQKPRAEKRPRREGSPDVWARSADEDGDLSDLVALAMAKERELQAALGSQGPANGGGGGDSDEDGGGGGGVVEFGDAEDEPDWEFVARTQRHQKERPPASGAGGGGGDGQQQRQGGRQRGGNQQQAQQQQAAKRPPAVTHKVGEMARAGAPVPEAQRSVIFGDAGDADAAPADWAGLGLCQVLADHLAALNFTAPTLVQRGALPALLAGRDAMVRAPTGSGKTLAYLAPMVQQLQAASPRIARSEGTYGLVLSPTRELAVQISDVLVALCRRFNWLVPGVLIGGEHRGHEKARLRKGVTVLVATPGRLLDHLQNTTSFRTDALSWLVLDEADRLMDLGFESKVKEIVTTLDARNASLEDHDGGRGSGSSPAAAGYGQQRRQTVLLSATLPPALGAFARQLMRPGAAAVGFSAAALNDPDAAAQLEQDTLEGGDAGAEEGAGAGGGGGLPQKAAATASAGPEKFEIPSQLRQAFVEVPAKLRLAALVAALRARLSPRRGGGGAAAVAKIVVFFSNCASVEFHHALLTRCSGGNGGGGGGGEDSDEDDGGGGVGGLLPVAPLKLHGDLPQAERTSNMLRFAKVSVCVCVGQRGVRGAF</sequence>
<protein>
    <recommendedName>
        <fullName evidence="5">ATP-dependent RNA helicase</fullName>
        <ecNumber evidence="5">3.6.4.13</ecNumber>
    </recommendedName>
</protein>
<gene>
    <name evidence="8" type="ORF">MNEG_3950</name>
</gene>
<dbReference type="InterPro" id="IPR027417">
    <property type="entry name" value="P-loop_NTPase"/>
</dbReference>
<dbReference type="AlphaFoldDB" id="A0A0D2MU27"/>
<keyword evidence="3 4" id="KW-0067">ATP-binding</keyword>
<keyword evidence="1 4" id="KW-0547">Nucleotide-binding</keyword>
<feature type="compositionally biased region" description="Gly residues" evidence="6">
    <location>
        <begin position="543"/>
        <end position="559"/>
    </location>
</feature>
<comment type="function">
    <text evidence="5">RNA helicase.</text>
</comment>
<dbReference type="KEGG" id="mng:MNEG_3950"/>
<feature type="domain" description="Helicase ATP-binding" evidence="7">
    <location>
        <begin position="314"/>
        <end position="518"/>
    </location>
</feature>
<keyword evidence="4" id="KW-0347">Helicase</keyword>
<dbReference type="GO" id="GO:0005524">
    <property type="term" value="F:ATP binding"/>
    <property type="evidence" value="ECO:0007669"/>
    <property type="project" value="UniProtKB-UniRule"/>
</dbReference>
<dbReference type="Pfam" id="PF00270">
    <property type="entry name" value="DEAD"/>
    <property type="match status" value="1"/>
</dbReference>
<accession>A0A0D2MU27</accession>
<dbReference type="GO" id="GO:0016787">
    <property type="term" value="F:hydrolase activity"/>
    <property type="evidence" value="ECO:0007669"/>
    <property type="project" value="UniProtKB-KW"/>
</dbReference>
<dbReference type="PROSITE" id="PS00039">
    <property type="entry name" value="DEAD_ATP_HELICASE"/>
    <property type="match status" value="1"/>
</dbReference>
<feature type="compositionally biased region" description="Basic and acidic residues" evidence="6">
    <location>
        <begin position="115"/>
        <end position="126"/>
    </location>
</feature>
<feature type="compositionally biased region" description="Low complexity" evidence="6">
    <location>
        <begin position="221"/>
        <end position="243"/>
    </location>
</feature>